<accession>A0A286GFL9</accession>
<evidence type="ECO:0000256" key="1">
    <source>
        <dbReference type="ARBA" id="ARBA00006252"/>
    </source>
</evidence>
<gene>
    <name evidence="4" type="ORF">SAMN05421508_103454</name>
</gene>
<dbReference type="InterPro" id="IPR029039">
    <property type="entry name" value="Flavoprotein-like_sf"/>
</dbReference>
<comment type="similarity">
    <text evidence="1">Belongs to the NAD(P)H dehydrogenase (quinone) family.</text>
</comment>
<proteinExistence type="inferred from homology"/>
<organism evidence="4 5">
    <name type="scientific">Caenispirillum bisanense</name>
    <dbReference type="NCBI Taxonomy" id="414052"/>
    <lineage>
        <taxon>Bacteria</taxon>
        <taxon>Pseudomonadati</taxon>
        <taxon>Pseudomonadota</taxon>
        <taxon>Alphaproteobacteria</taxon>
        <taxon>Rhodospirillales</taxon>
        <taxon>Novispirillaceae</taxon>
        <taxon>Caenispirillum</taxon>
    </lineage>
</organism>
<dbReference type="Proteomes" id="UP000219621">
    <property type="component" value="Unassembled WGS sequence"/>
</dbReference>
<dbReference type="OrthoDB" id="9798454at2"/>
<feature type="domain" description="Flavodoxin-like fold" evidence="3">
    <location>
        <begin position="1"/>
        <end position="193"/>
    </location>
</feature>
<sequence length="246" mass="26848">MHVLIVHAHPEPTSFNAALTDVATEMLRQAGHAVEVSDLYRSGFDPVEGPDHYAPRADPHRFAALAEQRQAGQAGTLPSAVTAEIARLERADLVIFQFPVWWHAPPAMLKGWLDRVFVSGRLYTSTKRYDRGHFRGKRALVSVTAGAPAGTFGRGGRGGDLGAILWPLHYSLHYMGFTVLPPALAGGIQGHGYTYQGAEALAGHLEERKRVWAERLHRLDGDVPLRFPGWDDWDAAGRSVAAAATC</sequence>
<evidence type="ECO:0000259" key="3">
    <source>
        <dbReference type="Pfam" id="PF02525"/>
    </source>
</evidence>
<dbReference type="SUPFAM" id="SSF52218">
    <property type="entry name" value="Flavoproteins"/>
    <property type="match status" value="1"/>
</dbReference>
<dbReference type="InterPro" id="IPR051545">
    <property type="entry name" value="NAD(P)H_dehydrogenase_qn"/>
</dbReference>
<dbReference type="AlphaFoldDB" id="A0A286GFL9"/>
<dbReference type="GO" id="GO:0005829">
    <property type="term" value="C:cytosol"/>
    <property type="evidence" value="ECO:0007669"/>
    <property type="project" value="TreeGrafter"/>
</dbReference>
<dbReference type="PANTHER" id="PTHR10204:SF34">
    <property type="entry name" value="NAD(P)H DEHYDROGENASE [QUINONE] 1 ISOFORM 1"/>
    <property type="match status" value="1"/>
</dbReference>
<dbReference type="RefSeq" id="WP_097278919.1">
    <property type="nucleotide sequence ID" value="NZ_OCNJ01000003.1"/>
</dbReference>
<dbReference type="Gene3D" id="3.40.50.360">
    <property type="match status" value="1"/>
</dbReference>
<keyword evidence="5" id="KW-1185">Reference proteome</keyword>
<dbReference type="EMBL" id="OCNJ01000003">
    <property type="protein sequence ID" value="SOD94298.1"/>
    <property type="molecule type" value="Genomic_DNA"/>
</dbReference>
<dbReference type="PANTHER" id="PTHR10204">
    <property type="entry name" value="NAD P H OXIDOREDUCTASE-RELATED"/>
    <property type="match status" value="1"/>
</dbReference>
<reference evidence="4 5" key="1">
    <citation type="submission" date="2017-09" db="EMBL/GenBank/DDBJ databases">
        <authorList>
            <person name="Ehlers B."/>
            <person name="Leendertz F.H."/>
        </authorList>
    </citation>
    <scope>NUCLEOTIDE SEQUENCE [LARGE SCALE GENOMIC DNA]</scope>
    <source>
        <strain evidence="4 5">USBA 140</strain>
    </source>
</reference>
<keyword evidence="2" id="KW-0560">Oxidoreductase</keyword>
<dbReference type="InterPro" id="IPR003680">
    <property type="entry name" value="Flavodoxin_fold"/>
</dbReference>
<evidence type="ECO:0000256" key="2">
    <source>
        <dbReference type="ARBA" id="ARBA00023002"/>
    </source>
</evidence>
<evidence type="ECO:0000313" key="4">
    <source>
        <dbReference type="EMBL" id="SOD94298.1"/>
    </source>
</evidence>
<protein>
    <submittedName>
        <fullName evidence="4">NAD(P)H dehydrogenase (Quinone)</fullName>
    </submittedName>
</protein>
<dbReference type="Pfam" id="PF02525">
    <property type="entry name" value="Flavodoxin_2"/>
    <property type="match status" value="1"/>
</dbReference>
<name>A0A286GFL9_9PROT</name>
<evidence type="ECO:0000313" key="5">
    <source>
        <dbReference type="Proteomes" id="UP000219621"/>
    </source>
</evidence>
<dbReference type="GO" id="GO:0003955">
    <property type="term" value="F:NAD(P)H dehydrogenase (quinone) activity"/>
    <property type="evidence" value="ECO:0007669"/>
    <property type="project" value="TreeGrafter"/>
</dbReference>